<feature type="transmembrane region" description="Helical" evidence="2">
    <location>
        <begin position="158"/>
        <end position="180"/>
    </location>
</feature>
<evidence type="ECO:0000256" key="1">
    <source>
        <dbReference type="SAM" id="MobiDB-lite"/>
    </source>
</evidence>
<keyword evidence="2" id="KW-0472">Membrane</keyword>
<keyword evidence="2" id="KW-1133">Transmembrane helix</keyword>
<evidence type="ECO:0000256" key="2">
    <source>
        <dbReference type="SAM" id="Phobius"/>
    </source>
</evidence>
<feature type="compositionally biased region" description="Basic residues" evidence="1">
    <location>
        <begin position="80"/>
        <end position="89"/>
    </location>
</feature>
<protein>
    <submittedName>
        <fullName evidence="3">Uncharacterized protein</fullName>
    </submittedName>
</protein>
<name>A0A7S2XH00_9EUKA</name>
<feature type="compositionally biased region" description="Basic and acidic residues" evidence="1">
    <location>
        <begin position="90"/>
        <end position="105"/>
    </location>
</feature>
<reference evidence="3" key="1">
    <citation type="submission" date="2021-01" db="EMBL/GenBank/DDBJ databases">
        <authorList>
            <person name="Corre E."/>
            <person name="Pelletier E."/>
            <person name="Niang G."/>
            <person name="Scheremetjew M."/>
            <person name="Finn R."/>
            <person name="Kale V."/>
            <person name="Holt S."/>
            <person name="Cochrane G."/>
            <person name="Meng A."/>
            <person name="Brown T."/>
            <person name="Cohen L."/>
        </authorList>
    </citation>
    <scope>NUCLEOTIDE SEQUENCE</scope>
    <source>
        <strain evidence="3">CCMP622</strain>
    </source>
</reference>
<sequence length="253" mass="28611">MNDVIEIQEGHEYAPFAAPAGKVTEAKGIAPGDKRPSVVKNKRACYEKKLQELREKKAEINSYLANQYLNRRLGAADRYQRKKRFKKSTRRNETRRGNDGDEKLHRLSTLSVNNRRYLSRQNTNHSILTSESDLPTMTEFEAFWQKNLRFPAKLAMRCFYVGTTCLLFAISFLIFARFTLTLRSDVGAYTFVVFVAISLLLGSIVACLPSPKIHTPEDHENLVPVRSPGPPAGAVSRQPTADLKINVHHQHAG</sequence>
<accession>A0A7S2XH00</accession>
<gene>
    <name evidence="3" type="ORF">LSP00402_LOCUS19953</name>
</gene>
<feature type="transmembrane region" description="Helical" evidence="2">
    <location>
        <begin position="186"/>
        <end position="208"/>
    </location>
</feature>
<proteinExistence type="predicted"/>
<dbReference type="AlphaFoldDB" id="A0A7S2XH00"/>
<dbReference type="EMBL" id="HBHP01032373">
    <property type="protein sequence ID" value="CAD9775949.1"/>
    <property type="molecule type" value="Transcribed_RNA"/>
</dbReference>
<evidence type="ECO:0000313" key="3">
    <source>
        <dbReference type="EMBL" id="CAD9775949.1"/>
    </source>
</evidence>
<keyword evidence="2" id="KW-0812">Transmembrane</keyword>
<feature type="region of interest" description="Disordered" evidence="1">
    <location>
        <begin position="80"/>
        <end position="105"/>
    </location>
</feature>
<organism evidence="3">
    <name type="scientific">Lotharella oceanica</name>
    <dbReference type="NCBI Taxonomy" id="641309"/>
    <lineage>
        <taxon>Eukaryota</taxon>
        <taxon>Sar</taxon>
        <taxon>Rhizaria</taxon>
        <taxon>Cercozoa</taxon>
        <taxon>Chlorarachniophyceae</taxon>
        <taxon>Lotharella</taxon>
    </lineage>
</organism>